<keyword evidence="1" id="KW-0812">Transmembrane</keyword>
<dbReference type="Proteomes" id="UP000242656">
    <property type="component" value="Unassembled WGS sequence"/>
</dbReference>
<keyword evidence="1" id="KW-0472">Membrane</keyword>
<accession>A0A2B0MJE1</accession>
<dbReference type="AlphaFoldDB" id="A0A2B0MJE1"/>
<name>A0A2B0MJE1_BACCE</name>
<organism evidence="2 3">
    <name type="scientific">Bacillus cereus</name>
    <dbReference type="NCBI Taxonomy" id="1396"/>
    <lineage>
        <taxon>Bacteria</taxon>
        <taxon>Bacillati</taxon>
        <taxon>Bacillota</taxon>
        <taxon>Bacilli</taxon>
        <taxon>Bacillales</taxon>
        <taxon>Bacillaceae</taxon>
        <taxon>Bacillus</taxon>
        <taxon>Bacillus cereus group</taxon>
    </lineage>
</organism>
<evidence type="ECO:0000256" key="1">
    <source>
        <dbReference type="SAM" id="Phobius"/>
    </source>
</evidence>
<evidence type="ECO:0000313" key="3">
    <source>
        <dbReference type="Proteomes" id="UP000242656"/>
    </source>
</evidence>
<protein>
    <recommendedName>
        <fullName evidence="4">Amino acid carrier protein</fullName>
    </recommendedName>
</protein>
<sequence length="89" mass="9666">MLGKSGITTIISILIPVLLILLIVNFINEIILTVFQGSSLILPVFLCPIGFILAIFSYKVDKNNGAKIGVVLNVLVFLVPFILLIRGTI</sequence>
<comment type="caution">
    <text evidence="2">The sequence shown here is derived from an EMBL/GenBank/DDBJ whole genome shotgun (WGS) entry which is preliminary data.</text>
</comment>
<dbReference type="EMBL" id="NUWN01000046">
    <property type="protein sequence ID" value="PFK40989.1"/>
    <property type="molecule type" value="Genomic_DNA"/>
</dbReference>
<gene>
    <name evidence="2" type="ORF">COI93_12335</name>
</gene>
<feature type="transmembrane region" description="Helical" evidence="1">
    <location>
        <begin position="6"/>
        <end position="28"/>
    </location>
</feature>
<evidence type="ECO:0000313" key="2">
    <source>
        <dbReference type="EMBL" id="PFK40989.1"/>
    </source>
</evidence>
<feature type="transmembrane region" description="Helical" evidence="1">
    <location>
        <begin position="40"/>
        <end position="60"/>
    </location>
</feature>
<evidence type="ECO:0008006" key="4">
    <source>
        <dbReference type="Google" id="ProtNLM"/>
    </source>
</evidence>
<reference evidence="2 3" key="1">
    <citation type="submission" date="2017-09" db="EMBL/GenBank/DDBJ databases">
        <title>Large-scale bioinformatics analysis of Bacillus genomes uncovers conserved roles of natural products in bacterial physiology.</title>
        <authorList>
            <consortium name="Agbiome Team Llc"/>
            <person name="Bleich R.M."/>
            <person name="Grubbs K.J."/>
            <person name="Santa Maria K.C."/>
            <person name="Allen S.E."/>
            <person name="Farag S."/>
            <person name="Shank E.A."/>
            <person name="Bowers A."/>
        </authorList>
    </citation>
    <scope>NUCLEOTIDE SEQUENCE [LARGE SCALE GENOMIC DNA]</scope>
    <source>
        <strain evidence="2 3">AFS083043</strain>
    </source>
</reference>
<feature type="transmembrane region" description="Helical" evidence="1">
    <location>
        <begin position="66"/>
        <end position="85"/>
    </location>
</feature>
<keyword evidence="1" id="KW-1133">Transmembrane helix</keyword>
<proteinExistence type="predicted"/>